<keyword evidence="3" id="KW-1185">Reference proteome</keyword>
<comment type="caution">
    <text evidence="2">The sequence shown here is derived from an EMBL/GenBank/DDBJ whole genome shotgun (WGS) entry which is preliminary data.</text>
</comment>
<comment type="similarity">
    <text evidence="1">Belongs to the phD/YefM antitoxin family.</text>
</comment>
<dbReference type="Proteomes" id="UP000221653">
    <property type="component" value="Unassembled WGS sequence"/>
</dbReference>
<organism evidence="2 3">
    <name type="scientific">Corynebacterium renale</name>
    <dbReference type="NCBI Taxonomy" id="1724"/>
    <lineage>
        <taxon>Bacteria</taxon>
        <taxon>Bacillati</taxon>
        <taxon>Actinomycetota</taxon>
        <taxon>Actinomycetes</taxon>
        <taxon>Mycobacteriales</taxon>
        <taxon>Corynebacteriaceae</taxon>
        <taxon>Corynebacterium</taxon>
    </lineage>
</organism>
<accession>A0A2A9DMV0</accession>
<dbReference type="RefSeq" id="WP_048379741.1">
    <property type="nucleotide sequence ID" value="NZ_LDYE01000004.1"/>
</dbReference>
<evidence type="ECO:0000313" key="3">
    <source>
        <dbReference type="Proteomes" id="UP000221653"/>
    </source>
</evidence>
<dbReference type="AlphaFoldDB" id="A0A2A9DMV0"/>
<dbReference type="InterPro" id="IPR036165">
    <property type="entry name" value="YefM-like_sf"/>
</dbReference>
<evidence type="ECO:0000313" key="2">
    <source>
        <dbReference type="EMBL" id="PFG27485.1"/>
    </source>
</evidence>
<dbReference type="OrthoDB" id="3268180at2"/>
<gene>
    <name evidence="2" type="ORF">ATK06_0546</name>
</gene>
<dbReference type="EMBL" id="PDJF01000001">
    <property type="protein sequence ID" value="PFG27485.1"/>
    <property type="molecule type" value="Genomic_DNA"/>
</dbReference>
<protein>
    <submittedName>
        <fullName evidence="2">Antitoxin Phd_YefM of type II toxin-antitoxin system</fullName>
    </submittedName>
</protein>
<proteinExistence type="inferred from homology"/>
<name>A0A2A9DMV0_9CORY</name>
<reference evidence="2 3" key="1">
    <citation type="submission" date="2017-10" db="EMBL/GenBank/DDBJ databases">
        <title>Sequencing the genomes of 1000 actinobacteria strains.</title>
        <authorList>
            <person name="Klenk H.-P."/>
        </authorList>
    </citation>
    <scope>NUCLEOTIDE SEQUENCE [LARGE SCALE GENOMIC DNA]</scope>
    <source>
        <strain evidence="2 3">DSM 20688</strain>
    </source>
</reference>
<sequence length="84" mass="9490">MKTAAVTSSQFRQEQSRFLEEAQRTPISIMSRGKRTRAVVVSPEFFAKAVEALEDKIDIRAAELARNEVGEITHDDLKRELGLD</sequence>
<dbReference type="SUPFAM" id="SSF143120">
    <property type="entry name" value="YefM-like"/>
    <property type="match status" value="1"/>
</dbReference>
<evidence type="ECO:0000256" key="1">
    <source>
        <dbReference type="ARBA" id="ARBA00009981"/>
    </source>
</evidence>